<reference evidence="2 3" key="1">
    <citation type="journal article" date="2018" name="PLoS Genet.">
        <title>Population sequencing reveals clonal diversity and ancestral inbreeding in the grapevine cultivar Chardonnay.</title>
        <authorList>
            <person name="Roach M.J."/>
            <person name="Johnson D.L."/>
            <person name="Bohlmann J."/>
            <person name="van Vuuren H.J."/>
            <person name="Jones S.J."/>
            <person name="Pretorius I.S."/>
            <person name="Schmidt S.A."/>
            <person name="Borneman A.R."/>
        </authorList>
    </citation>
    <scope>NUCLEOTIDE SEQUENCE [LARGE SCALE GENOMIC DNA]</scope>
    <source>
        <strain evidence="3">cv. Chardonnay</strain>
        <tissue evidence="2">Leaf</tissue>
    </source>
</reference>
<evidence type="ECO:0000313" key="2">
    <source>
        <dbReference type="EMBL" id="RVW42747.1"/>
    </source>
</evidence>
<name>A0A438E4Q7_VITVI</name>
<organism evidence="2 3">
    <name type="scientific">Vitis vinifera</name>
    <name type="common">Grape</name>
    <dbReference type="NCBI Taxonomy" id="29760"/>
    <lineage>
        <taxon>Eukaryota</taxon>
        <taxon>Viridiplantae</taxon>
        <taxon>Streptophyta</taxon>
        <taxon>Embryophyta</taxon>
        <taxon>Tracheophyta</taxon>
        <taxon>Spermatophyta</taxon>
        <taxon>Magnoliopsida</taxon>
        <taxon>eudicotyledons</taxon>
        <taxon>Gunneridae</taxon>
        <taxon>Pentapetalae</taxon>
        <taxon>rosids</taxon>
        <taxon>Vitales</taxon>
        <taxon>Vitaceae</taxon>
        <taxon>Viteae</taxon>
        <taxon>Vitis</taxon>
    </lineage>
</organism>
<dbReference type="PANTHER" id="PTHR34222:SF43">
    <property type="entry name" value="RETROTRANSPOSON GAG DOMAIN-CONTAINING PROTEIN"/>
    <property type="match status" value="1"/>
</dbReference>
<evidence type="ECO:0008006" key="4">
    <source>
        <dbReference type="Google" id="ProtNLM"/>
    </source>
</evidence>
<accession>A0A438E4Q7</accession>
<dbReference type="EMBL" id="QGNW01001394">
    <property type="protein sequence ID" value="RVW42747.1"/>
    <property type="molecule type" value="Genomic_DNA"/>
</dbReference>
<dbReference type="Proteomes" id="UP000288805">
    <property type="component" value="Unassembled WGS sequence"/>
</dbReference>
<evidence type="ECO:0000313" key="3">
    <source>
        <dbReference type="Proteomes" id="UP000288805"/>
    </source>
</evidence>
<gene>
    <name evidence="2" type="ORF">CK203_109873</name>
</gene>
<proteinExistence type="predicted"/>
<dbReference type="PANTHER" id="PTHR34222">
    <property type="entry name" value="GAG_PRE-INTEGRS DOMAIN-CONTAINING PROTEIN"/>
    <property type="match status" value="1"/>
</dbReference>
<protein>
    <recommendedName>
        <fullName evidence="4">Retrotransposon gag domain-containing protein</fullName>
    </recommendedName>
</protein>
<sequence>MKQAGGSIEKYYNDLQGLWREIDFRRPNPMECAIDIQKYNSILQEDRVYTFLDGLDDRLDKTRSDVLQIKPFPTVEQAYAFVRREEVRQTVMISGADTPPGAVMASKGTKGSHH</sequence>
<feature type="region of interest" description="Disordered" evidence="1">
    <location>
        <begin position="92"/>
        <end position="114"/>
    </location>
</feature>
<evidence type="ECO:0000256" key="1">
    <source>
        <dbReference type="SAM" id="MobiDB-lite"/>
    </source>
</evidence>
<comment type="caution">
    <text evidence="2">The sequence shown here is derived from an EMBL/GenBank/DDBJ whole genome shotgun (WGS) entry which is preliminary data.</text>
</comment>
<dbReference type="AlphaFoldDB" id="A0A438E4Q7"/>